<dbReference type="PANTHER" id="PTHR47186:SF26">
    <property type="entry name" value="LEUCINE-RICH REPEAT DOMAIN, L DOMAIN-CONTAINING PROTEIN-RELATED"/>
    <property type="match status" value="1"/>
</dbReference>
<dbReference type="InterPro" id="IPR056789">
    <property type="entry name" value="LRR_R13L1-DRL21"/>
</dbReference>
<dbReference type="Gene3D" id="3.80.10.10">
    <property type="entry name" value="Ribonuclease Inhibitor"/>
    <property type="match status" value="2"/>
</dbReference>
<gene>
    <name evidence="2" type="ORF">A2U01_0006287</name>
</gene>
<dbReference type="Pfam" id="PF25019">
    <property type="entry name" value="LRR_R13L1-DRL21"/>
    <property type="match status" value="1"/>
</dbReference>
<dbReference type="Proteomes" id="UP000265520">
    <property type="component" value="Unassembled WGS sequence"/>
</dbReference>
<comment type="caution">
    <text evidence="2">The sequence shown here is derived from an EMBL/GenBank/DDBJ whole genome shotgun (WGS) entry which is preliminary data.</text>
</comment>
<dbReference type="AlphaFoldDB" id="A0A392MDT3"/>
<organism evidence="2 3">
    <name type="scientific">Trifolium medium</name>
    <dbReference type="NCBI Taxonomy" id="97028"/>
    <lineage>
        <taxon>Eukaryota</taxon>
        <taxon>Viridiplantae</taxon>
        <taxon>Streptophyta</taxon>
        <taxon>Embryophyta</taxon>
        <taxon>Tracheophyta</taxon>
        <taxon>Spermatophyta</taxon>
        <taxon>Magnoliopsida</taxon>
        <taxon>eudicotyledons</taxon>
        <taxon>Gunneridae</taxon>
        <taxon>Pentapetalae</taxon>
        <taxon>rosids</taxon>
        <taxon>fabids</taxon>
        <taxon>Fabales</taxon>
        <taxon>Fabaceae</taxon>
        <taxon>Papilionoideae</taxon>
        <taxon>50 kb inversion clade</taxon>
        <taxon>NPAAA clade</taxon>
        <taxon>Hologalegina</taxon>
        <taxon>IRL clade</taxon>
        <taxon>Trifolieae</taxon>
        <taxon>Trifolium</taxon>
    </lineage>
</organism>
<dbReference type="InterPro" id="IPR032675">
    <property type="entry name" value="LRR_dom_sf"/>
</dbReference>
<evidence type="ECO:0000259" key="1">
    <source>
        <dbReference type="Pfam" id="PF25019"/>
    </source>
</evidence>
<reference evidence="2 3" key="1">
    <citation type="journal article" date="2018" name="Front. Plant Sci.">
        <title>Red Clover (Trifolium pratense) and Zigzag Clover (T. medium) - A Picture of Genomic Similarities and Differences.</title>
        <authorList>
            <person name="Dluhosova J."/>
            <person name="Istvanek J."/>
            <person name="Nedelnik J."/>
            <person name="Repkova J."/>
        </authorList>
    </citation>
    <scope>NUCLEOTIDE SEQUENCE [LARGE SCALE GENOMIC DNA]</scope>
    <source>
        <strain evidence="3">cv. 10/8</strain>
        <tissue evidence="2">Leaf</tissue>
    </source>
</reference>
<proteinExistence type="predicted"/>
<evidence type="ECO:0000313" key="3">
    <source>
        <dbReference type="Proteomes" id="UP000265520"/>
    </source>
</evidence>
<evidence type="ECO:0000313" key="2">
    <source>
        <dbReference type="EMBL" id="MCH85441.1"/>
    </source>
</evidence>
<dbReference type="EMBL" id="LXQA010008519">
    <property type="protein sequence ID" value="MCH85441.1"/>
    <property type="molecule type" value="Genomic_DNA"/>
</dbReference>
<dbReference type="PANTHER" id="PTHR47186">
    <property type="entry name" value="LEUCINE-RICH REPEAT-CONTAINING PROTEIN 57"/>
    <property type="match status" value="1"/>
</dbReference>
<feature type="domain" description="R13L1/DRL21-like LRR repeat region" evidence="1">
    <location>
        <begin position="24"/>
        <end position="97"/>
    </location>
</feature>
<keyword evidence="3" id="KW-1185">Reference proteome</keyword>
<accession>A0A392MDT3</accession>
<name>A0A392MDT3_9FABA</name>
<feature type="non-terminal residue" evidence="2">
    <location>
        <position position="1"/>
    </location>
</feature>
<sequence>KLHMIYGTAESIGCEGGSSTREIDASINERDVLEAFQPNSNLNRLTIEYYKGSSFPNWLGDYHLPNLVSLQLIHCNFCSQFPPLGQLPSLKKLYIHHSDGIEIIGKEFYGNNSTNVPFRSLKVLEFQDMPHWKEWLCVEGFPLLKNLSIKECPMLERDLPQHLPALQKLVISNCQKLEASIPKADNIQELELIECDGKFATELPSNSKKFILRGNEHSELSIANMMKRFLHGELEFDGSDFLECTSLDFSCYDSLPRLLVSGWHFSSVPFALHVFTNLHSLELFDFPQLESFPRGGLPSNLSKLVIHNCPKLICSREDWGLFQLSSLKYFRVSDEFENVESFPEENLLPHTLDTLFLYNCSKLRTMNYKGLLHLKSLYIWSCPCLESLPEEGLSNSLSCLEIGMCPLIKEKYQKEGGERWHTILHIPTIKITE</sequence>
<dbReference type="SUPFAM" id="SSF52058">
    <property type="entry name" value="L domain-like"/>
    <property type="match status" value="2"/>
</dbReference>
<protein>
    <submittedName>
        <fullName evidence="2">CC-NBS-LRR resistance protein</fullName>
    </submittedName>
</protein>